<dbReference type="GO" id="GO:0000049">
    <property type="term" value="F:tRNA binding"/>
    <property type="evidence" value="ECO:0007669"/>
    <property type="project" value="InterPro"/>
</dbReference>
<comment type="caution">
    <text evidence="5">The sequence shown here is derived from an EMBL/GenBank/DDBJ whole genome shotgun (WGS) entry which is preliminary data.</text>
</comment>
<name>A0A6G0TYG7_APHGL</name>
<dbReference type="Pfam" id="PF13621">
    <property type="entry name" value="Cupin_8"/>
    <property type="match status" value="1"/>
</dbReference>
<dbReference type="Gene3D" id="2.60.120.10">
    <property type="entry name" value="Jelly Rolls"/>
    <property type="match status" value="1"/>
</dbReference>
<organism evidence="5 6">
    <name type="scientific">Aphis glycines</name>
    <name type="common">Soybean aphid</name>
    <dbReference type="NCBI Taxonomy" id="307491"/>
    <lineage>
        <taxon>Eukaryota</taxon>
        <taxon>Metazoa</taxon>
        <taxon>Ecdysozoa</taxon>
        <taxon>Arthropoda</taxon>
        <taxon>Hexapoda</taxon>
        <taxon>Insecta</taxon>
        <taxon>Pterygota</taxon>
        <taxon>Neoptera</taxon>
        <taxon>Paraneoptera</taxon>
        <taxon>Hemiptera</taxon>
        <taxon>Sternorrhyncha</taxon>
        <taxon>Aphidomorpha</taxon>
        <taxon>Aphidoidea</taxon>
        <taxon>Aphididae</taxon>
        <taxon>Aphidini</taxon>
        <taxon>Aphis</taxon>
        <taxon>Aphis</taxon>
    </lineage>
</organism>
<evidence type="ECO:0000313" key="6">
    <source>
        <dbReference type="Proteomes" id="UP000475862"/>
    </source>
</evidence>
<protein>
    <recommendedName>
        <fullName evidence="3">Cytoplasmic tRNA 2-thiolation protein 2</fullName>
    </recommendedName>
</protein>
<evidence type="ECO:0000256" key="3">
    <source>
        <dbReference type="HAMAP-Rule" id="MF_03054"/>
    </source>
</evidence>
<evidence type="ECO:0000313" key="5">
    <source>
        <dbReference type="EMBL" id="KAE9541154.1"/>
    </source>
</evidence>
<dbReference type="UniPathway" id="UPA00988"/>
<dbReference type="AlphaFoldDB" id="A0A6G0TYG7"/>
<gene>
    <name evidence="5" type="ORF">AGLY_004399</name>
</gene>
<reference evidence="5 6" key="1">
    <citation type="submission" date="2019-08" db="EMBL/GenBank/DDBJ databases">
        <title>The genome of the soybean aphid Biotype 1, its phylome, world population structure and adaptation to the North American continent.</title>
        <authorList>
            <person name="Giordano R."/>
            <person name="Donthu R.K."/>
            <person name="Hernandez A.G."/>
            <person name="Wright C.L."/>
            <person name="Zimin A.V."/>
        </authorList>
    </citation>
    <scope>NUCLEOTIDE SEQUENCE [LARGE SCALE GENOMIC DNA]</scope>
    <source>
        <tissue evidence="5">Whole aphids</tissue>
    </source>
</reference>
<dbReference type="GO" id="GO:0002143">
    <property type="term" value="P:tRNA wobble position uridine thiolation"/>
    <property type="evidence" value="ECO:0007669"/>
    <property type="project" value="TreeGrafter"/>
</dbReference>
<dbReference type="InterPro" id="IPR027452">
    <property type="entry name" value="FIH-1_dom_II"/>
</dbReference>
<dbReference type="SUPFAM" id="SSF52402">
    <property type="entry name" value="Adenine nucleotide alpha hydrolases-like"/>
    <property type="match status" value="1"/>
</dbReference>
<dbReference type="InterPro" id="IPR041667">
    <property type="entry name" value="Cupin_8"/>
</dbReference>
<dbReference type="InterPro" id="IPR014729">
    <property type="entry name" value="Rossmann-like_a/b/a_fold"/>
</dbReference>
<dbReference type="EMBL" id="VYZN01000013">
    <property type="protein sequence ID" value="KAE9541154.1"/>
    <property type="molecule type" value="Genomic_DNA"/>
</dbReference>
<dbReference type="SMART" id="SM00558">
    <property type="entry name" value="JmjC"/>
    <property type="match status" value="1"/>
</dbReference>
<dbReference type="SUPFAM" id="SSF51197">
    <property type="entry name" value="Clavaminate synthase-like"/>
    <property type="match status" value="1"/>
</dbReference>
<dbReference type="OrthoDB" id="25129at2759"/>
<dbReference type="GO" id="GO:0016779">
    <property type="term" value="F:nucleotidyltransferase activity"/>
    <property type="evidence" value="ECO:0007669"/>
    <property type="project" value="UniProtKB-UniRule"/>
</dbReference>
<dbReference type="Gene3D" id="1.10.287.1010">
    <property type="entry name" value="Clavaminate synthase-like"/>
    <property type="match status" value="1"/>
</dbReference>
<dbReference type="Pfam" id="PF10288">
    <property type="entry name" value="CTU2"/>
    <property type="match status" value="1"/>
</dbReference>
<evidence type="ECO:0000259" key="4">
    <source>
        <dbReference type="SMART" id="SM00558"/>
    </source>
</evidence>
<evidence type="ECO:0000256" key="1">
    <source>
        <dbReference type="ARBA" id="ARBA00022490"/>
    </source>
</evidence>
<dbReference type="PANTHER" id="PTHR20882">
    <property type="entry name" value="CYTOPLASMIC TRNA 2-THIOLATION PROTEIN 2"/>
    <property type="match status" value="1"/>
</dbReference>
<sequence>MAGWNESQLRKYNIKMEKIPTLQYDDPKVDSLLTNNKPVLIKGSKLVSRVLKWDLDYLTEHMNSTSCNVLISKNHKFKYYDQKKITPNMTFKPISRPSPMIFSEFAKQIKDWKKGDSRLYMQQVLNNSISQRIVNDFVKFNWDWIISKQNVCKWGSLTSNLLLIAQEGNVTPCHYDEQQNMFASIRGYKRFILFPPSEFECLYPHPVHHPYDRQSQVEFDNPDYIKFPKFKEARGYEVIVGPEDAESVEKIEYPLLDHHKIVIMRNVEKMLAEALHDPSEVGTMLKTIVLGRYTLELKCRKCLIEDGNVVLQKKYVYCKTCFVPMVTHKFRATLGKSKLVNRGERVLVCVSGSLSSVSLLHMIWTGLQQSTYKRLTFDPVVLYIDESVLHNYPHDQEDKIKELFEKYGLTYHIVKFAAAVYSDNCLNEERYIDQYNDKLKNIFNSLSDLTLKEDMLMKLRKYAITKLAELLKCTRIMTAENEHKLSIRLLSNVALGRGSQTSLDIGLAVNNKNSDKTSLVTIRPMRNLSAKEISYYALFNNLDDFMHSNFLTATSEDESIQKTTERFVNDLQVDFPSTVSTIFRTGEKISEKTSAITYCLLCQGIMDVNMSPSSAMEATKYSKYVSLMGVKALELSLKDVKNEEANQKNCSGCKCKKQDLKEEIIEGLCYACTHIIQNLESLDDLPKDILSKEKERLQFKMMEEQIKDFLLPFHYLDVLTRVFRPGLVQF</sequence>
<keyword evidence="1 3" id="KW-0963">Cytoplasm</keyword>
<dbReference type="InterPro" id="IPR019407">
    <property type="entry name" value="CTU2"/>
</dbReference>
<dbReference type="PANTHER" id="PTHR20882:SF14">
    <property type="entry name" value="CYTOPLASMIC TRNA 2-THIOLATION PROTEIN 2"/>
    <property type="match status" value="1"/>
</dbReference>
<accession>A0A6G0TYG7</accession>
<proteinExistence type="inferred from homology"/>
<keyword evidence="6" id="KW-1185">Reference proteome</keyword>
<feature type="domain" description="JmjC" evidence="4">
    <location>
        <begin position="129"/>
        <end position="276"/>
    </location>
</feature>
<keyword evidence="2 3" id="KW-0819">tRNA processing</keyword>
<dbReference type="InterPro" id="IPR003347">
    <property type="entry name" value="JmjC_dom"/>
</dbReference>
<dbReference type="HAMAP" id="MF_03054">
    <property type="entry name" value="CTU2"/>
    <property type="match status" value="1"/>
</dbReference>
<comment type="subcellular location">
    <subcellularLocation>
        <location evidence="3">Cytoplasm</location>
    </subcellularLocation>
</comment>
<dbReference type="GO" id="GO:0005829">
    <property type="term" value="C:cytosol"/>
    <property type="evidence" value="ECO:0007669"/>
    <property type="project" value="TreeGrafter"/>
</dbReference>
<comment type="function">
    <text evidence="3">Plays a central role in 2-thiolation of mcm(5)S(2)U at tRNA wobble positions of tRNA(Lys), tRNA(Glu) and tRNA(Gln). May act by forming a heterodimer with NCS6/CTU1 that ligates sulfur from thiocarboxylated URM1 onto the uridine of tRNAs at wobble position.</text>
</comment>
<dbReference type="GO" id="GO:0016783">
    <property type="term" value="F:sulfurtransferase activity"/>
    <property type="evidence" value="ECO:0007669"/>
    <property type="project" value="TreeGrafter"/>
</dbReference>
<comment type="similarity">
    <text evidence="3">Belongs to the CTU2/NCS2 family.</text>
</comment>
<dbReference type="InterPro" id="IPR014710">
    <property type="entry name" value="RmlC-like_jellyroll"/>
</dbReference>
<dbReference type="Gene3D" id="3.40.50.620">
    <property type="entry name" value="HUPs"/>
    <property type="match status" value="1"/>
</dbReference>
<dbReference type="GO" id="GO:0032447">
    <property type="term" value="P:protein urmylation"/>
    <property type="evidence" value="ECO:0007669"/>
    <property type="project" value="UniProtKB-UniRule"/>
</dbReference>
<evidence type="ECO:0000256" key="2">
    <source>
        <dbReference type="ARBA" id="ARBA00022694"/>
    </source>
</evidence>
<dbReference type="FunFam" id="2.60.120.10:FF:000042">
    <property type="entry name" value="Hypoxia-inducible factor 1-alpha inhibitor"/>
    <property type="match status" value="1"/>
</dbReference>
<comment type="pathway">
    <text evidence="3">tRNA modification; 5-methoxycarbonylmethyl-2-thiouridine-tRNA biosynthesis.</text>
</comment>
<dbReference type="Proteomes" id="UP000475862">
    <property type="component" value="Unassembled WGS sequence"/>
</dbReference>